<feature type="compositionally biased region" description="Basic and acidic residues" evidence="8">
    <location>
        <begin position="234"/>
        <end position="247"/>
    </location>
</feature>
<dbReference type="PANTHER" id="PTHR31829:SF4">
    <property type="entry name" value="PYRIDOXAL 5'-PHOSPHATE SYNTHASE SUBUNIT PDX1.1"/>
    <property type="match status" value="1"/>
</dbReference>
<dbReference type="AlphaFoldDB" id="M4DKV2"/>
<evidence type="ECO:0008006" key="13">
    <source>
        <dbReference type="Google" id="ProtNLM"/>
    </source>
</evidence>
<keyword evidence="5" id="KW-0442">Lipid degradation</keyword>
<evidence type="ECO:0000256" key="7">
    <source>
        <dbReference type="PROSITE-ProRule" id="PRU00481"/>
    </source>
</evidence>
<evidence type="ECO:0000256" key="3">
    <source>
        <dbReference type="ARBA" id="ARBA00022801"/>
    </source>
</evidence>
<evidence type="ECO:0000259" key="10">
    <source>
        <dbReference type="Pfam" id="PF05690"/>
    </source>
</evidence>
<evidence type="ECO:0000256" key="8">
    <source>
        <dbReference type="SAM" id="MobiDB-lite"/>
    </source>
</evidence>
<protein>
    <recommendedName>
        <fullName evidence="13">PdxS/SNZ N-terminal domain-containing protein</fullName>
    </recommendedName>
</protein>
<evidence type="ECO:0000256" key="6">
    <source>
        <dbReference type="ARBA" id="ARBA00023270"/>
    </source>
</evidence>
<name>M4DKV2_BRACM</name>
<dbReference type="InterPro" id="IPR011060">
    <property type="entry name" value="RibuloseP-bd_barrel"/>
</dbReference>
<dbReference type="Pfam" id="PF05690">
    <property type="entry name" value="ThiG"/>
    <property type="match status" value="1"/>
</dbReference>
<dbReference type="InterPro" id="IPR013785">
    <property type="entry name" value="Aldolase_TIM"/>
</dbReference>
<dbReference type="CDD" id="cd01838">
    <property type="entry name" value="Isoamyl_acetate_hydrolase_like"/>
    <property type="match status" value="1"/>
</dbReference>
<evidence type="ECO:0000256" key="5">
    <source>
        <dbReference type="ARBA" id="ARBA00022963"/>
    </source>
</evidence>
<dbReference type="GO" id="GO:0016042">
    <property type="term" value="P:lipid catabolic process"/>
    <property type="evidence" value="ECO:0007669"/>
    <property type="project" value="UniProtKB-KW"/>
</dbReference>
<dbReference type="HOGENOM" id="CLU_400827_0_0_1"/>
<dbReference type="SUPFAM" id="SSF51366">
    <property type="entry name" value="Ribulose-phoshate binding barrel"/>
    <property type="match status" value="1"/>
</dbReference>
<reference evidence="11 12" key="2">
    <citation type="journal article" date="2018" name="Hortic Res">
        <title>Improved Brassica rapa reference genome by single-molecule sequencing and chromosome conformation capture technologies.</title>
        <authorList>
            <person name="Zhang L."/>
            <person name="Cai X."/>
            <person name="Wu J."/>
            <person name="Liu M."/>
            <person name="Grob S."/>
            <person name="Cheng F."/>
            <person name="Liang J."/>
            <person name="Cai C."/>
            <person name="Liu Z."/>
            <person name="Liu B."/>
            <person name="Wang F."/>
            <person name="Li S."/>
            <person name="Liu F."/>
            <person name="Li X."/>
            <person name="Cheng L."/>
            <person name="Yang W."/>
            <person name="Li M.H."/>
            <person name="Grossniklaus U."/>
            <person name="Zheng H."/>
            <person name="Wang X."/>
        </authorList>
    </citation>
    <scope>NUCLEOTIDE SEQUENCE [LARGE SCALE GENOMIC DNA]</scope>
    <source>
        <strain evidence="11 12">cv. Chiifu-401-42</strain>
    </source>
</reference>
<feature type="region of interest" description="Disordered" evidence="8">
    <location>
        <begin position="230"/>
        <end position="260"/>
    </location>
</feature>
<dbReference type="InterPro" id="IPR001087">
    <property type="entry name" value="GDSL"/>
</dbReference>
<dbReference type="PROSITE" id="PS01235">
    <property type="entry name" value="PDXS_SNZ_1"/>
    <property type="match status" value="1"/>
</dbReference>
<dbReference type="InterPro" id="IPR033755">
    <property type="entry name" value="PdxS/SNZ_N"/>
</dbReference>
<dbReference type="InterPro" id="IPR036514">
    <property type="entry name" value="SGNH_hydro_sf"/>
</dbReference>
<keyword evidence="12" id="KW-1185">Reference proteome</keyword>
<dbReference type="Gene3D" id="3.40.50.1110">
    <property type="entry name" value="SGNH hydrolase"/>
    <property type="match status" value="1"/>
</dbReference>
<evidence type="ECO:0000256" key="2">
    <source>
        <dbReference type="ARBA" id="ARBA00008668"/>
    </source>
</evidence>
<keyword evidence="4" id="KW-0663">Pyridoxal phosphate</keyword>
<dbReference type="Gene3D" id="3.20.20.70">
    <property type="entry name" value="Aldolase class I"/>
    <property type="match status" value="3"/>
</dbReference>
<dbReference type="Gramene" id="Bra017133.1">
    <property type="protein sequence ID" value="Bra017133.1-P"/>
    <property type="gene ID" value="Bra017133"/>
</dbReference>
<dbReference type="SUPFAM" id="SSF52266">
    <property type="entry name" value="SGNH hydrolase"/>
    <property type="match status" value="1"/>
</dbReference>
<dbReference type="GO" id="GO:0042823">
    <property type="term" value="P:pyridoxal phosphate biosynthetic process"/>
    <property type="evidence" value="ECO:0007669"/>
    <property type="project" value="InterPro"/>
</dbReference>
<dbReference type="Proteomes" id="UP000011750">
    <property type="component" value="Chromosome A04"/>
</dbReference>
<evidence type="ECO:0000256" key="1">
    <source>
        <dbReference type="ARBA" id="ARBA00007281"/>
    </source>
</evidence>
<reference evidence="11" key="3">
    <citation type="submission" date="2023-03" db="UniProtKB">
        <authorList>
            <consortium name="EnsemblPlants"/>
        </authorList>
    </citation>
    <scope>IDENTIFICATION</scope>
    <source>
        <strain evidence="11">cv. Chiifu-401-42</strain>
    </source>
</reference>
<dbReference type="eggNOG" id="KOG3035">
    <property type="taxonomic scope" value="Eukaryota"/>
</dbReference>
<comment type="similarity">
    <text evidence="2">Belongs to the 'GDSL' lipolytic enzyme family.</text>
</comment>
<feature type="domain" description="PdxS/SNZ N-terminal" evidence="9">
    <location>
        <begin position="426"/>
        <end position="497"/>
    </location>
</feature>
<dbReference type="Pfam" id="PF00657">
    <property type="entry name" value="Lipase_GDSL"/>
    <property type="match status" value="1"/>
</dbReference>
<dbReference type="FunFam" id="3.40.50.1110:FF:000002">
    <property type="entry name" value="isoamyl acetate-hydrolyzing esterase 1 homolog"/>
    <property type="match status" value="1"/>
</dbReference>
<sequence length="687" mass="75087">MVGPGRPQIVLFGSSIVQYSFSDGGWGTTLANIYSRTADVILRGYAGWNSRSALKVLDQVFPKDAVIQPSLVIVYFGGNDSMPPHPSGQGPHVPLSEFTDNMRKIGEHLLSLSDKTRVIFLTPPPMNERQIQLVFGDAMRGRSNELCRPYAVALLNLCREINVKGIDLWNAIQQQDDWLNTCFTDGIHFTAKASEIVVKEILRVVREADWKPSLHRKSLPVEFPFDSGLPNSPRHSDLEISRNKKLDPPPGPGMARKLSSTSADISLRDSTFYIDRMKSVVKLLVIQTLLLLPTLNSTVFHVLLHPTPSDELTLTFFSQSDCLISIRASLHKYKSLIFLLSSTLSLNPRKMAESTGVVAVYGEGSMTETKQQSPFSVKVGLAQMLRGGVIMDVVNAEQARIAEEAGACAVMALERVPADIRAQGGILESIGVDYVDESEVLTLADEDNHINKHNFKIPFVCGCKNLGEALRRIREGAAMIRTKGEAGTGNVVEAVRHKIVAPYELVMQTKQLGRLPVVQFAAGGVATPADAALMMQLGCDGVFVGSRIFKSGDPAKRAKAIVQAVTNYRDAAVLAEVSCGLGEAKILHRGRYERKLRPVVYGDCVHSWTSSSVAPSLRWSAGFGSGLLAFFLTELPALGSGDTSDTPVIAGFDFHDGRLFIGGVVGLSPDFIRIMLDLRFLDLHRFD</sequence>
<dbReference type="Pfam" id="PF01680">
    <property type="entry name" value="SOR_SNZ"/>
    <property type="match status" value="1"/>
</dbReference>
<keyword evidence="3" id="KW-0378">Hydrolase</keyword>
<organism evidence="11 12">
    <name type="scientific">Brassica campestris</name>
    <name type="common">Field mustard</name>
    <dbReference type="NCBI Taxonomy" id="3711"/>
    <lineage>
        <taxon>Eukaryota</taxon>
        <taxon>Viridiplantae</taxon>
        <taxon>Streptophyta</taxon>
        <taxon>Embryophyta</taxon>
        <taxon>Tracheophyta</taxon>
        <taxon>Spermatophyta</taxon>
        <taxon>Magnoliopsida</taxon>
        <taxon>eudicotyledons</taxon>
        <taxon>Gunneridae</taxon>
        <taxon>Pentapetalae</taxon>
        <taxon>rosids</taxon>
        <taxon>malvids</taxon>
        <taxon>Brassicales</taxon>
        <taxon>Brassicaceae</taxon>
        <taxon>Brassiceae</taxon>
        <taxon>Brassica</taxon>
    </lineage>
</organism>
<dbReference type="InterPro" id="IPR001852">
    <property type="entry name" value="PdxS/SNZ"/>
</dbReference>
<dbReference type="InParanoid" id="M4DKV2"/>
<comment type="similarity">
    <text evidence="1 7">Belongs to the PdxS/SNZ family.</text>
</comment>
<keyword evidence="6" id="KW-0704">Schiff base</keyword>
<dbReference type="PANTHER" id="PTHR31829">
    <property type="entry name" value="PYRIDOXAL 5'-PHOSPHATE SYNTHASE SUBUNIT SNZ1-RELATED"/>
    <property type="match status" value="1"/>
</dbReference>
<dbReference type="PROSITE" id="PS51129">
    <property type="entry name" value="PDXS_SNZ_2"/>
    <property type="match status" value="1"/>
</dbReference>
<dbReference type="EnsemblPlants" id="Bra017133.1">
    <property type="protein sequence ID" value="Bra017133.1-P"/>
    <property type="gene ID" value="Bra017133"/>
</dbReference>
<reference evidence="11 12" key="1">
    <citation type="journal article" date="2011" name="Nat. Genet.">
        <title>The genome of the mesopolyploid crop species Brassica rapa.</title>
        <authorList>
            <consortium name="Brassica rapa Genome Sequencing Project Consortium"/>
            <person name="Wang X."/>
            <person name="Wang H."/>
            <person name="Wang J."/>
            <person name="Sun R."/>
            <person name="Wu J."/>
            <person name="Liu S."/>
            <person name="Bai Y."/>
            <person name="Mun J.H."/>
            <person name="Bancroft I."/>
            <person name="Cheng F."/>
            <person name="Huang S."/>
            <person name="Li X."/>
            <person name="Hua W."/>
            <person name="Wang J."/>
            <person name="Wang X."/>
            <person name="Freeling M."/>
            <person name="Pires J.C."/>
            <person name="Paterson A.H."/>
            <person name="Chalhoub B."/>
            <person name="Wang B."/>
            <person name="Hayward A."/>
            <person name="Sharpe A.G."/>
            <person name="Park B.S."/>
            <person name="Weisshaar B."/>
            <person name="Liu B."/>
            <person name="Li B."/>
            <person name="Liu B."/>
            <person name="Tong C."/>
            <person name="Song C."/>
            <person name="Duran C."/>
            <person name="Peng C."/>
            <person name="Geng C."/>
            <person name="Koh C."/>
            <person name="Lin C."/>
            <person name="Edwards D."/>
            <person name="Mu D."/>
            <person name="Shen D."/>
            <person name="Soumpourou E."/>
            <person name="Li F."/>
            <person name="Fraser F."/>
            <person name="Conant G."/>
            <person name="Lassalle G."/>
            <person name="King G.J."/>
            <person name="Bonnema G."/>
            <person name="Tang H."/>
            <person name="Wang H."/>
            <person name="Belcram H."/>
            <person name="Zhou H."/>
            <person name="Hirakawa H."/>
            <person name="Abe H."/>
            <person name="Guo H."/>
            <person name="Wang H."/>
            <person name="Jin H."/>
            <person name="Parkin I.A."/>
            <person name="Batley J."/>
            <person name="Kim J.S."/>
            <person name="Just J."/>
            <person name="Li J."/>
            <person name="Xu J."/>
            <person name="Deng J."/>
            <person name="Kim J.A."/>
            <person name="Li J."/>
            <person name="Yu J."/>
            <person name="Meng J."/>
            <person name="Wang J."/>
            <person name="Min J."/>
            <person name="Poulain J."/>
            <person name="Wang J."/>
            <person name="Hatakeyama K."/>
            <person name="Wu K."/>
            <person name="Wang L."/>
            <person name="Fang L."/>
            <person name="Trick M."/>
            <person name="Links M.G."/>
            <person name="Zhao M."/>
            <person name="Jin M."/>
            <person name="Ramchiary N."/>
            <person name="Drou N."/>
            <person name="Berkman P.J."/>
            <person name="Cai Q."/>
            <person name="Huang Q."/>
            <person name="Li R."/>
            <person name="Tabata S."/>
            <person name="Cheng S."/>
            <person name="Zhang S."/>
            <person name="Zhang S."/>
            <person name="Huang S."/>
            <person name="Sato S."/>
            <person name="Sun S."/>
            <person name="Kwon S.J."/>
            <person name="Choi S.R."/>
            <person name="Lee T.H."/>
            <person name="Fan W."/>
            <person name="Zhao X."/>
            <person name="Tan X."/>
            <person name="Xu X."/>
            <person name="Wang Y."/>
            <person name="Qiu Y."/>
            <person name="Yin Y."/>
            <person name="Li Y."/>
            <person name="Du Y."/>
            <person name="Liao Y."/>
            <person name="Lim Y."/>
            <person name="Narusaka Y."/>
            <person name="Wang Y."/>
            <person name="Wang Z."/>
            <person name="Li Z."/>
            <person name="Wang Z."/>
            <person name="Xiong Z."/>
            <person name="Zhang Z."/>
        </authorList>
    </citation>
    <scope>NUCLEOTIDE SEQUENCE [LARGE SCALE GENOMIC DNA]</scope>
    <source>
        <strain evidence="11 12">cv. Chiifu-401-42</strain>
    </source>
</reference>
<dbReference type="GO" id="GO:0016788">
    <property type="term" value="F:hydrolase activity, acting on ester bonds"/>
    <property type="evidence" value="ECO:0007669"/>
    <property type="project" value="InterPro"/>
</dbReference>
<evidence type="ECO:0000313" key="11">
    <source>
        <dbReference type="EnsemblPlants" id="Bra017133.1-P"/>
    </source>
</evidence>
<evidence type="ECO:0000256" key="4">
    <source>
        <dbReference type="ARBA" id="ARBA00022898"/>
    </source>
</evidence>
<evidence type="ECO:0000313" key="12">
    <source>
        <dbReference type="Proteomes" id="UP000011750"/>
    </source>
</evidence>
<keyword evidence="5" id="KW-0443">Lipid metabolism</keyword>
<dbReference type="STRING" id="51351.M4DKV2"/>
<dbReference type="eggNOG" id="KOG1606">
    <property type="taxonomic scope" value="Eukaryota"/>
</dbReference>
<feature type="domain" description="Thiazole synthase ThiG" evidence="10">
    <location>
        <begin position="502"/>
        <end position="572"/>
    </location>
</feature>
<accession>M4DKV2</accession>
<evidence type="ECO:0000259" key="9">
    <source>
        <dbReference type="Pfam" id="PF01680"/>
    </source>
</evidence>
<proteinExistence type="inferred from homology"/>
<dbReference type="InterPro" id="IPR033983">
    <property type="entry name" value="Thiazole_synthase_ThiG"/>
</dbReference>